<dbReference type="SUPFAM" id="SSF52833">
    <property type="entry name" value="Thioredoxin-like"/>
    <property type="match status" value="1"/>
</dbReference>
<dbReference type="PANTHER" id="PTHR42673">
    <property type="entry name" value="MALEYLACETOACETATE ISOMERASE"/>
    <property type="match status" value="1"/>
</dbReference>
<reference evidence="3 4" key="1">
    <citation type="submission" date="2020-01" db="EMBL/GenBank/DDBJ databases">
        <title>Sulfitobacter sediminilitoris sp. nov., isolated from a tidal flat.</title>
        <authorList>
            <person name="Park S."/>
            <person name="Yoon J.-H."/>
        </authorList>
    </citation>
    <scope>NUCLEOTIDE SEQUENCE [LARGE SCALE GENOMIC DNA]</scope>
    <source>
        <strain evidence="3 4">JBTF-M27</strain>
    </source>
</reference>
<accession>A0A6P0C6J1</accession>
<dbReference type="GO" id="GO:0006559">
    <property type="term" value="P:L-phenylalanine catabolic process"/>
    <property type="evidence" value="ECO:0007669"/>
    <property type="project" value="TreeGrafter"/>
</dbReference>
<evidence type="ECO:0000313" key="4">
    <source>
        <dbReference type="Proteomes" id="UP000468591"/>
    </source>
</evidence>
<protein>
    <submittedName>
        <fullName evidence="3">Glutathione S-transferase family protein</fullName>
    </submittedName>
</protein>
<feature type="domain" description="GST N-terminal" evidence="1">
    <location>
        <begin position="3"/>
        <end position="83"/>
    </location>
</feature>
<feature type="domain" description="GST C-terminal" evidence="2">
    <location>
        <begin position="88"/>
        <end position="215"/>
    </location>
</feature>
<dbReference type="PROSITE" id="PS50405">
    <property type="entry name" value="GST_CTER"/>
    <property type="match status" value="1"/>
</dbReference>
<dbReference type="EMBL" id="JAABNT010000002">
    <property type="protein sequence ID" value="NEK21779.1"/>
    <property type="molecule type" value="Genomic_DNA"/>
</dbReference>
<dbReference type="Proteomes" id="UP000468591">
    <property type="component" value="Unassembled WGS sequence"/>
</dbReference>
<dbReference type="SFLD" id="SFLDS00019">
    <property type="entry name" value="Glutathione_Transferase_(cytos"/>
    <property type="match status" value="1"/>
</dbReference>
<dbReference type="GO" id="GO:0006749">
    <property type="term" value="P:glutathione metabolic process"/>
    <property type="evidence" value="ECO:0007669"/>
    <property type="project" value="TreeGrafter"/>
</dbReference>
<evidence type="ECO:0000259" key="2">
    <source>
        <dbReference type="PROSITE" id="PS50405"/>
    </source>
</evidence>
<evidence type="ECO:0000313" key="3">
    <source>
        <dbReference type="EMBL" id="NEK21779.1"/>
    </source>
</evidence>
<organism evidence="3 4">
    <name type="scientific">Sulfitobacter sediminilitoris</name>
    <dbReference type="NCBI Taxonomy" id="2698830"/>
    <lineage>
        <taxon>Bacteria</taxon>
        <taxon>Pseudomonadati</taxon>
        <taxon>Pseudomonadota</taxon>
        <taxon>Alphaproteobacteria</taxon>
        <taxon>Rhodobacterales</taxon>
        <taxon>Roseobacteraceae</taxon>
        <taxon>Sulfitobacter</taxon>
    </lineage>
</organism>
<dbReference type="AlphaFoldDB" id="A0A6P0C6J1"/>
<dbReference type="InterPro" id="IPR040079">
    <property type="entry name" value="Glutathione_S-Trfase"/>
</dbReference>
<evidence type="ECO:0000259" key="1">
    <source>
        <dbReference type="PROSITE" id="PS50404"/>
    </source>
</evidence>
<dbReference type="Pfam" id="PF00043">
    <property type="entry name" value="GST_C"/>
    <property type="match status" value="1"/>
</dbReference>
<dbReference type="CDD" id="cd00299">
    <property type="entry name" value="GST_C_family"/>
    <property type="match status" value="1"/>
</dbReference>
<dbReference type="Pfam" id="PF13417">
    <property type="entry name" value="GST_N_3"/>
    <property type="match status" value="1"/>
</dbReference>
<dbReference type="InterPro" id="IPR036282">
    <property type="entry name" value="Glutathione-S-Trfase_C_sf"/>
</dbReference>
<dbReference type="PANTHER" id="PTHR42673:SF4">
    <property type="entry name" value="MALEYLACETOACETATE ISOMERASE"/>
    <property type="match status" value="1"/>
</dbReference>
<dbReference type="InterPro" id="IPR010987">
    <property type="entry name" value="Glutathione-S-Trfase_C-like"/>
</dbReference>
<dbReference type="RefSeq" id="WP_164352608.1">
    <property type="nucleotide sequence ID" value="NZ_JAABNT010000002.1"/>
</dbReference>
<dbReference type="InterPro" id="IPR036249">
    <property type="entry name" value="Thioredoxin-like_sf"/>
</dbReference>
<dbReference type="InterPro" id="IPR004045">
    <property type="entry name" value="Glutathione_S-Trfase_N"/>
</dbReference>
<gene>
    <name evidence="3" type="ORF">GV827_05110</name>
</gene>
<dbReference type="SUPFAM" id="SSF47616">
    <property type="entry name" value="GST C-terminal domain-like"/>
    <property type="match status" value="1"/>
</dbReference>
<dbReference type="PROSITE" id="PS50404">
    <property type="entry name" value="GST_NTER"/>
    <property type="match status" value="1"/>
</dbReference>
<dbReference type="CDD" id="cd00570">
    <property type="entry name" value="GST_N_family"/>
    <property type="match status" value="1"/>
</dbReference>
<sequence length="215" mass="23579">MAEALRLIGFKHSVYTWVVRLALHEMGMAAEYVEADPFAEPPDKVLSEHTPLRRVPVLQHCDFRLTETAAILRYLDALSARPSLQPSKPKALAQMAQVIGLVDSDVYPVMIRQVFSAGFYAPAVTGAVRDDSAVVTGIARAGPVLSVLEQVASDGRQLNGHVMSLADLHLAPMMSYFVRVPEGNAMLASFPALSAWWGWMSAQDSLRMTDPLKNF</sequence>
<name>A0A6P0C6J1_9RHOB</name>
<dbReference type="InterPro" id="IPR004046">
    <property type="entry name" value="GST_C"/>
</dbReference>
<dbReference type="GO" id="GO:0016034">
    <property type="term" value="F:maleylacetoacetate isomerase activity"/>
    <property type="evidence" value="ECO:0007669"/>
    <property type="project" value="TreeGrafter"/>
</dbReference>
<dbReference type="Gene3D" id="1.20.1050.10">
    <property type="match status" value="1"/>
</dbReference>
<keyword evidence="3" id="KW-0808">Transferase</keyword>
<keyword evidence="4" id="KW-1185">Reference proteome</keyword>
<proteinExistence type="predicted"/>
<comment type="caution">
    <text evidence="3">The sequence shown here is derived from an EMBL/GenBank/DDBJ whole genome shotgun (WGS) entry which is preliminary data.</text>
</comment>
<dbReference type="GO" id="GO:0004364">
    <property type="term" value="F:glutathione transferase activity"/>
    <property type="evidence" value="ECO:0007669"/>
    <property type="project" value="TreeGrafter"/>
</dbReference>
<dbReference type="Gene3D" id="3.40.30.10">
    <property type="entry name" value="Glutaredoxin"/>
    <property type="match status" value="1"/>
</dbReference>